<dbReference type="EMBL" id="QPKB01000009">
    <property type="protein sequence ID" value="RWR92916.1"/>
    <property type="molecule type" value="Genomic_DNA"/>
</dbReference>
<gene>
    <name evidence="7" type="ORF">CKAN_02214300</name>
</gene>
<evidence type="ECO:0000313" key="8">
    <source>
        <dbReference type="Proteomes" id="UP000283530"/>
    </source>
</evidence>
<protein>
    <recommendedName>
        <fullName evidence="3">RING-type E3 ubiquitin transferase</fullName>
        <ecNumber evidence="3">2.3.2.27</ecNumber>
    </recommendedName>
</protein>
<feature type="region of interest" description="Disordered" evidence="5">
    <location>
        <begin position="482"/>
        <end position="503"/>
    </location>
</feature>
<proteinExistence type="predicted"/>
<reference evidence="7 8" key="1">
    <citation type="journal article" date="2019" name="Nat. Plants">
        <title>Stout camphor tree genome fills gaps in understanding of flowering plant genome evolution.</title>
        <authorList>
            <person name="Chaw S.M."/>
            <person name="Liu Y.C."/>
            <person name="Wu Y.W."/>
            <person name="Wang H.Y."/>
            <person name="Lin C.I."/>
            <person name="Wu C.S."/>
            <person name="Ke H.M."/>
            <person name="Chang L.Y."/>
            <person name="Hsu C.Y."/>
            <person name="Yang H.T."/>
            <person name="Sudianto E."/>
            <person name="Hsu M.H."/>
            <person name="Wu K.P."/>
            <person name="Wang L.N."/>
            <person name="Leebens-Mack J.H."/>
            <person name="Tsai I.J."/>
        </authorList>
    </citation>
    <scope>NUCLEOTIDE SEQUENCE [LARGE SCALE GENOMIC DNA]</scope>
    <source>
        <strain evidence="8">cv. Chaw 1501</strain>
        <tissue evidence="7">Young leaves</tissue>
    </source>
</reference>
<dbReference type="SUPFAM" id="SSF48371">
    <property type="entry name" value="ARM repeat"/>
    <property type="match status" value="1"/>
</dbReference>
<evidence type="ECO:0000256" key="1">
    <source>
        <dbReference type="ARBA" id="ARBA00000900"/>
    </source>
</evidence>
<feature type="compositionally biased region" description="Basic and acidic residues" evidence="5">
    <location>
        <begin position="50"/>
        <end position="59"/>
    </location>
</feature>
<keyword evidence="4" id="KW-0808">Transferase</keyword>
<dbReference type="InterPro" id="IPR011989">
    <property type="entry name" value="ARM-like"/>
</dbReference>
<name>A0A3S4PNR4_9MAGN</name>
<dbReference type="SUPFAM" id="SSF57850">
    <property type="entry name" value="RING/U-box"/>
    <property type="match status" value="1"/>
</dbReference>
<accession>A0A3S4PNR4</accession>
<dbReference type="InterPro" id="IPR003613">
    <property type="entry name" value="Ubox_domain"/>
</dbReference>
<sequence length="1174" mass="131264">MASLEDLLAEEGFKGRRMKSMPRNSFGYKTVSMPTNSYRGQISEMSSPDVRIRTERTRSDVSQPGSRPIIRKQKSERVMDRRSRSNLIEIERLTVVSKDDAPEIESVGEIESYGIREDEKHTVGSYESLRAVSKYKVRNNTEFQENFGFDDRNWNDVRKNKILSNSVSGELVESESLKDKYDLQENGSYKATESREDERYKVGSAKNLSEKMSFSSKSKNKRSQSFKLASDSQNQRQRNREPAVSEPALDEIAVQAMISILSGYVRRFIKDENFRESLHHSCMSCLSLPDSEELDLAENSVLVNFEEAIKSIEIVAEELGSPKELKKASLQLSVIAGLNSKDLKDGFTSGVPNSLLAACAHLYLSVIYKLQKKDKVSAKHVLQVFCDAPSQARKSLLPELWDQLFLPHLSHLEMWYDQEADAIPNTSSRLRKLKLLDKVYNEILDSATYQFAVYYKEWLTAGIEAPAVPSILVPTASVRGISQKDSHEPLPEQGPSPADSVSSQPIISKTLYEAVSGRANKSDGSNEVNDEGEENFTACSRRSLDGTIEEDRKDNYFLEPGTFEGQRIQEGPVTKSVNAPLPAGWLLEPENSLESHQIAIEEVKELKEVDTTHCCQNISGSAAMLNVLTLNKLATSVFLSQEAGDSPDSIADAPKGNLRSCIKCEFMKTGLASNASNTDFPVINSSAGQFANYRYFEESSFLSSTPKDFVCPLTGQLFEDPVTLETGQTYEREAIKKWFAQGNTTCPVTGKTLGLVAVPITNFILKRVIEGWKSVHCRNLLAFASQMAGTSFNNEFKSKDVAAISILEQLLTGFDREERMENAKHLISLGGLQFLVRRFELGDLEEKTCVAALLSCCILADGVCRNYIAKNINKPSFIELLHSKQVNSRTNAVLLLMELICLNRRTQIASFLSALQNGGIMNTLHVLLVYLQTSPYEQRALVAVLLLHFDLMAEPRKYSIYREEAVDAIIVALERSVMDEKVREQSCRALLILGGHFSYSGEVKTLAWLLKQAGFCDSSEAKLFDKDDEDMPWEEEDKASEEWRMNLTVLLLGNGKKSFLECISKCLGSGNSDLVRACLTTVAWLSQALASTTDAEFQLSAFSFLIHSLKQNLENEQIENRVLASLCLLNFSRISECRVLLMTFAEEIMAPLRSLAEVTWTAEQLCSIISINTL</sequence>
<dbReference type="PROSITE" id="PS51698">
    <property type="entry name" value="U_BOX"/>
    <property type="match status" value="1"/>
</dbReference>
<dbReference type="InterPro" id="IPR056512">
    <property type="entry name" value="LIN_N"/>
</dbReference>
<feature type="region of interest" description="Disordered" evidence="5">
    <location>
        <begin position="517"/>
        <end position="543"/>
    </location>
</feature>
<evidence type="ECO:0000256" key="3">
    <source>
        <dbReference type="ARBA" id="ARBA00012483"/>
    </source>
</evidence>
<dbReference type="GO" id="GO:0061630">
    <property type="term" value="F:ubiquitin protein ligase activity"/>
    <property type="evidence" value="ECO:0007669"/>
    <property type="project" value="UniProtKB-EC"/>
</dbReference>
<comment type="caution">
    <text evidence="7">The sequence shown here is derived from an EMBL/GenBank/DDBJ whole genome shotgun (WGS) entry which is preliminary data.</text>
</comment>
<dbReference type="Gene3D" id="1.25.10.10">
    <property type="entry name" value="Leucine-rich Repeat Variant"/>
    <property type="match status" value="1"/>
</dbReference>
<dbReference type="EC" id="2.3.2.27" evidence="3"/>
<dbReference type="STRING" id="337451.A0A3S4PNR4"/>
<dbReference type="Pfam" id="PF23568">
    <property type="entry name" value="ARM_LIN"/>
    <property type="match status" value="1"/>
</dbReference>
<feature type="compositionally biased region" description="Polar residues" evidence="5">
    <location>
        <begin position="225"/>
        <end position="236"/>
    </location>
</feature>
<dbReference type="PANTHER" id="PTHR35549:SF1">
    <property type="entry name" value="OS04G0584500 PROTEIN"/>
    <property type="match status" value="1"/>
</dbReference>
<evidence type="ECO:0000256" key="4">
    <source>
        <dbReference type="ARBA" id="ARBA00022679"/>
    </source>
</evidence>
<evidence type="ECO:0000313" key="7">
    <source>
        <dbReference type="EMBL" id="RWR92916.1"/>
    </source>
</evidence>
<keyword evidence="8" id="KW-1185">Reference proteome</keyword>
<dbReference type="Proteomes" id="UP000283530">
    <property type="component" value="Unassembled WGS sequence"/>
</dbReference>
<dbReference type="AlphaFoldDB" id="A0A3S4PNR4"/>
<dbReference type="GO" id="GO:0016567">
    <property type="term" value="P:protein ubiquitination"/>
    <property type="evidence" value="ECO:0007669"/>
    <property type="project" value="UniProtKB-UniPathway"/>
</dbReference>
<dbReference type="PANTHER" id="PTHR35549">
    <property type="entry name" value="OS04G0584500 PROTEIN"/>
    <property type="match status" value="1"/>
</dbReference>
<dbReference type="CDD" id="cd16664">
    <property type="entry name" value="RING-Ubox_PUB"/>
    <property type="match status" value="1"/>
</dbReference>
<organism evidence="7 8">
    <name type="scientific">Cinnamomum micranthum f. kanehirae</name>
    <dbReference type="NCBI Taxonomy" id="337451"/>
    <lineage>
        <taxon>Eukaryota</taxon>
        <taxon>Viridiplantae</taxon>
        <taxon>Streptophyta</taxon>
        <taxon>Embryophyta</taxon>
        <taxon>Tracheophyta</taxon>
        <taxon>Spermatophyta</taxon>
        <taxon>Magnoliopsida</taxon>
        <taxon>Magnoliidae</taxon>
        <taxon>Laurales</taxon>
        <taxon>Lauraceae</taxon>
        <taxon>Cinnamomum</taxon>
    </lineage>
</organism>
<dbReference type="InterPro" id="IPR045210">
    <property type="entry name" value="RING-Ubox_PUB"/>
</dbReference>
<dbReference type="OrthoDB" id="10064100at2759"/>
<dbReference type="SMART" id="SM00504">
    <property type="entry name" value="Ubox"/>
    <property type="match status" value="1"/>
</dbReference>
<comment type="catalytic activity">
    <reaction evidence="1">
        <text>S-ubiquitinyl-[E2 ubiquitin-conjugating enzyme]-L-cysteine + [acceptor protein]-L-lysine = [E2 ubiquitin-conjugating enzyme]-L-cysteine + N(6)-ubiquitinyl-[acceptor protein]-L-lysine.</text>
        <dbReference type="EC" id="2.3.2.27"/>
    </reaction>
</comment>
<dbReference type="InterPro" id="IPR016024">
    <property type="entry name" value="ARM-type_fold"/>
</dbReference>
<evidence type="ECO:0000259" key="6">
    <source>
        <dbReference type="PROSITE" id="PS51698"/>
    </source>
</evidence>
<feature type="region of interest" description="Disordered" evidence="5">
    <location>
        <begin position="38"/>
        <end position="67"/>
    </location>
</feature>
<dbReference type="Pfam" id="PF23628">
    <property type="entry name" value="ARM_LIN_C"/>
    <property type="match status" value="1"/>
</dbReference>
<feature type="region of interest" description="Disordered" evidence="5">
    <location>
        <begin position="211"/>
        <end position="246"/>
    </location>
</feature>
<evidence type="ECO:0000256" key="5">
    <source>
        <dbReference type="SAM" id="MobiDB-lite"/>
    </source>
</evidence>
<dbReference type="Gene3D" id="3.30.40.10">
    <property type="entry name" value="Zinc/RING finger domain, C3HC4 (zinc finger)"/>
    <property type="match status" value="1"/>
</dbReference>
<dbReference type="UniPathway" id="UPA00143"/>
<evidence type="ECO:0000256" key="2">
    <source>
        <dbReference type="ARBA" id="ARBA00004906"/>
    </source>
</evidence>
<dbReference type="InterPro" id="IPR055566">
    <property type="entry name" value="ARM_LIN"/>
</dbReference>
<comment type="pathway">
    <text evidence="2">Protein modification; protein ubiquitination.</text>
</comment>
<feature type="domain" description="U-box" evidence="6">
    <location>
        <begin position="704"/>
        <end position="779"/>
    </location>
</feature>
<dbReference type="Pfam" id="PF04564">
    <property type="entry name" value="U-box"/>
    <property type="match status" value="1"/>
</dbReference>
<dbReference type="InterPro" id="IPR013083">
    <property type="entry name" value="Znf_RING/FYVE/PHD"/>
</dbReference>